<feature type="transmembrane region" description="Helical" evidence="1">
    <location>
        <begin position="12"/>
        <end position="33"/>
    </location>
</feature>
<feature type="transmembrane region" description="Helical" evidence="1">
    <location>
        <begin position="40"/>
        <end position="69"/>
    </location>
</feature>
<accession>A0ABW4GYS1</accession>
<dbReference type="Proteomes" id="UP001597097">
    <property type="component" value="Unassembled WGS sequence"/>
</dbReference>
<evidence type="ECO:0000256" key="1">
    <source>
        <dbReference type="SAM" id="Phobius"/>
    </source>
</evidence>
<evidence type="ECO:0000313" key="3">
    <source>
        <dbReference type="Proteomes" id="UP001597097"/>
    </source>
</evidence>
<proteinExistence type="predicted"/>
<keyword evidence="1" id="KW-1133">Transmembrane helix</keyword>
<comment type="caution">
    <text evidence="2">The sequence shown here is derived from an EMBL/GenBank/DDBJ whole genome shotgun (WGS) entry which is preliminary data.</text>
</comment>
<gene>
    <name evidence="2" type="ORF">ACFSJ0_62265</name>
</gene>
<keyword evidence="3" id="KW-1185">Reference proteome</keyword>
<sequence>MAFSAAKAPRWWRVPALMAFAGWLFLAATYYLFIPIFHEIWLYIWLLIGFGWLWAGLWTFTAVIAYISITSYGRAFAGLVLAVVIGTFLWRTDWPIASVKSMIWLRQGAFADVAAAYERGQPVAVPAWMRSLAVDGEVQAQENGLYFQVFVDWRAESGVGFAYIPGTADSRRLLQTAAGDLGAPTRDLGNGWWWIE</sequence>
<protein>
    <recommendedName>
        <fullName evidence="4">DUF4131 domain-containing protein</fullName>
    </recommendedName>
</protein>
<feature type="transmembrane region" description="Helical" evidence="1">
    <location>
        <begin position="75"/>
        <end position="92"/>
    </location>
</feature>
<keyword evidence="1" id="KW-0472">Membrane</keyword>
<reference evidence="3" key="1">
    <citation type="journal article" date="2019" name="Int. J. Syst. Evol. Microbiol.">
        <title>The Global Catalogue of Microorganisms (GCM) 10K type strain sequencing project: providing services to taxonomists for standard genome sequencing and annotation.</title>
        <authorList>
            <consortium name="The Broad Institute Genomics Platform"/>
            <consortium name="The Broad Institute Genome Sequencing Center for Infectious Disease"/>
            <person name="Wu L."/>
            <person name="Ma J."/>
        </authorList>
    </citation>
    <scope>NUCLEOTIDE SEQUENCE [LARGE SCALE GENOMIC DNA]</scope>
    <source>
        <strain evidence="3">CGMCC 1.15399</strain>
    </source>
</reference>
<name>A0ABW4GYS1_9ACTN</name>
<evidence type="ECO:0000313" key="2">
    <source>
        <dbReference type="EMBL" id="MFD1547660.1"/>
    </source>
</evidence>
<dbReference type="EMBL" id="JBHUCM010000078">
    <property type="protein sequence ID" value="MFD1547660.1"/>
    <property type="molecule type" value="Genomic_DNA"/>
</dbReference>
<keyword evidence="1" id="KW-0812">Transmembrane</keyword>
<dbReference type="RefSeq" id="WP_219536979.1">
    <property type="nucleotide sequence ID" value="NZ_JAHKRM010000034.1"/>
</dbReference>
<evidence type="ECO:0008006" key="4">
    <source>
        <dbReference type="Google" id="ProtNLM"/>
    </source>
</evidence>
<organism evidence="2 3">
    <name type="scientific">Nonomuraea guangzhouensis</name>
    <dbReference type="NCBI Taxonomy" id="1291555"/>
    <lineage>
        <taxon>Bacteria</taxon>
        <taxon>Bacillati</taxon>
        <taxon>Actinomycetota</taxon>
        <taxon>Actinomycetes</taxon>
        <taxon>Streptosporangiales</taxon>
        <taxon>Streptosporangiaceae</taxon>
        <taxon>Nonomuraea</taxon>
    </lineage>
</organism>